<dbReference type="PROSITE" id="PS01124">
    <property type="entry name" value="HTH_ARAC_FAMILY_2"/>
    <property type="match status" value="1"/>
</dbReference>
<evidence type="ECO:0000313" key="5">
    <source>
        <dbReference type="EMBL" id="PPZ92221.1"/>
    </source>
</evidence>
<dbReference type="EMBL" id="PTPZ01000002">
    <property type="protein sequence ID" value="PPZ92221.1"/>
    <property type="molecule type" value="Genomic_DNA"/>
</dbReference>
<dbReference type="Gene3D" id="1.10.10.60">
    <property type="entry name" value="Homeodomain-like"/>
    <property type="match status" value="2"/>
</dbReference>
<dbReference type="Pfam" id="PF06445">
    <property type="entry name" value="GyrI-like"/>
    <property type="match status" value="1"/>
</dbReference>
<dbReference type="SMART" id="SM00342">
    <property type="entry name" value="HTH_ARAC"/>
    <property type="match status" value="1"/>
</dbReference>
<dbReference type="SUPFAM" id="SSF46689">
    <property type="entry name" value="Homeodomain-like"/>
    <property type="match status" value="2"/>
</dbReference>
<dbReference type="InterPro" id="IPR050908">
    <property type="entry name" value="SmbC-like"/>
</dbReference>
<keyword evidence="3" id="KW-0804">Transcription</keyword>
<evidence type="ECO:0000313" key="6">
    <source>
        <dbReference type="Proteomes" id="UP000238565"/>
    </source>
</evidence>
<dbReference type="InterPro" id="IPR020449">
    <property type="entry name" value="Tscrpt_reg_AraC-type_HTH"/>
</dbReference>
<dbReference type="Gene3D" id="3.20.80.10">
    <property type="entry name" value="Regulatory factor, effector binding domain"/>
    <property type="match status" value="1"/>
</dbReference>
<dbReference type="InterPro" id="IPR010499">
    <property type="entry name" value="AraC_E-bd"/>
</dbReference>
<dbReference type="InterPro" id="IPR009057">
    <property type="entry name" value="Homeodomain-like_sf"/>
</dbReference>
<dbReference type="Proteomes" id="UP000238565">
    <property type="component" value="Unassembled WGS sequence"/>
</dbReference>
<organism evidence="5 6">
    <name type="scientific">Cloacibacterium normanense</name>
    <dbReference type="NCBI Taxonomy" id="237258"/>
    <lineage>
        <taxon>Bacteria</taxon>
        <taxon>Pseudomonadati</taxon>
        <taxon>Bacteroidota</taxon>
        <taxon>Flavobacteriia</taxon>
        <taxon>Flavobacteriales</taxon>
        <taxon>Weeksellaceae</taxon>
    </lineage>
</organism>
<evidence type="ECO:0000259" key="4">
    <source>
        <dbReference type="PROSITE" id="PS01124"/>
    </source>
</evidence>
<dbReference type="GO" id="GO:0003700">
    <property type="term" value="F:DNA-binding transcription factor activity"/>
    <property type="evidence" value="ECO:0007669"/>
    <property type="project" value="InterPro"/>
</dbReference>
<dbReference type="Pfam" id="PF12833">
    <property type="entry name" value="HTH_18"/>
    <property type="match status" value="1"/>
</dbReference>
<evidence type="ECO:0000256" key="1">
    <source>
        <dbReference type="ARBA" id="ARBA00023015"/>
    </source>
</evidence>
<sequence length="325" mass="38293">MHFIRARIDHCAVVFSFIFVKNNRLTSQEHLARIRKVLDYIDQHLDDELPLEKLAKIGYYSPFHFHRIFRAVTRETLLGYITRKRMEKAAMMLSLKKEKSLEEIFLEIGFNSHSTFGKTFKKHFGISPAAFRKNSPENFKKIQTIISNIGQKEVVFEQYLYQLEQMKFFMENKANIQIKEMPEMQIASVLSIGVQNIGNAYNTLISWAISKNIFPRENVKMITIYHDSFKVTAPNKVRIHAGMLLEEAIKNEGEVFLEILPKGKYIVSRQEITLPEFETAWNALFLWMNENGHQFRKECPYEIYHNDYQEHPEKKCLVDFCIPIL</sequence>
<keyword evidence="2" id="KW-0238">DNA-binding</keyword>
<feature type="domain" description="HTH araC/xylS-type" evidence="4">
    <location>
        <begin position="35"/>
        <end position="134"/>
    </location>
</feature>
<comment type="caution">
    <text evidence="5">The sequence shown here is derived from an EMBL/GenBank/DDBJ whole genome shotgun (WGS) entry which is preliminary data.</text>
</comment>
<name>A0A2S7I6M9_9FLAO</name>
<accession>A0A2S7I6M9</accession>
<dbReference type="AlphaFoldDB" id="A0A2S7I6M9"/>
<evidence type="ECO:0000256" key="2">
    <source>
        <dbReference type="ARBA" id="ARBA00023125"/>
    </source>
</evidence>
<dbReference type="SUPFAM" id="SSF55136">
    <property type="entry name" value="Probable bacterial effector-binding domain"/>
    <property type="match status" value="1"/>
</dbReference>
<keyword evidence="1" id="KW-0805">Transcription regulation</keyword>
<dbReference type="PANTHER" id="PTHR40055">
    <property type="entry name" value="TRANSCRIPTIONAL REGULATOR YGIV-RELATED"/>
    <property type="match status" value="1"/>
</dbReference>
<evidence type="ECO:0000256" key="3">
    <source>
        <dbReference type="ARBA" id="ARBA00023163"/>
    </source>
</evidence>
<gene>
    <name evidence="5" type="ORF">C3729_04400</name>
</gene>
<dbReference type="InterPro" id="IPR029442">
    <property type="entry name" value="GyrI-like"/>
</dbReference>
<proteinExistence type="predicted"/>
<dbReference type="InterPro" id="IPR011256">
    <property type="entry name" value="Reg_factor_effector_dom_sf"/>
</dbReference>
<reference evidence="5 6" key="1">
    <citation type="submission" date="2018-02" db="EMBL/GenBank/DDBJ databases">
        <title>Draft genome sequence of bacterial isolates from marine environment.</title>
        <authorList>
            <person name="Singh S.K."/>
            <person name="Hill R."/>
            <person name="Major S."/>
            <person name="Cai H."/>
            <person name="Li Y."/>
        </authorList>
    </citation>
    <scope>NUCLEOTIDE SEQUENCE [LARGE SCALE GENOMIC DNA]</scope>
    <source>
        <strain evidence="5 6">IMET F</strain>
    </source>
</reference>
<dbReference type="InterPro" id="IPR018060">
    <property type="entry name" value="HTH_AraC"/>
</dbReference>
<dbReference type="PANTHER" id="PTHR40055:SF1">
    <property type="entry name" value="TRANSCRIPTIONAL REGULATOR YGIV-RELATED"/>
    <property type="match status" value="1"/>
</dbReference>
<dbReference type="GO" id="GO:0043565">
    <property type="term" value="F:sequence-specific DNA binding"/>
    <property type="evidence" value="ECO:0007669"/>
    <property type="project" value="InterPro"/>
</dbReference>
<dbReference type="PRINTS" id="PR00032">
    <property type="entry name" value="HTHARAC"/>
</dbReference>
<protein>
    <submittedName>
        <fullName evidence="5">AraC family transcriptional regulator</fullName>
    </submittedName>
</protein>
<dbReference type="SMART" id="SM00871">
    <property type="entry name" value="AraC_E_bind"/>
    <property type="match status" value="1"/>
</dbReference>